<dbReference type="EMBL" id="JBGMDY010000008">
    <property type="protein sequence ID" value="KAL2326283.1"/>
    <property type="molecule type" value="Genomic_DNA"/>
</dbReference>
<proteinExistence type="predicted"/>
<evidence type="ECO:0000256" key="1">
    <source>
        <dbReference type="SAM" id="MobiDB-lite"/>
    </source>
</evidence>
<evidence type="ECO:0000313" key="2">
    <source>
        <dbReference type="EMBL" id="KAL2326283.1"/>
    </source>
</evidence>
<sequence length="91" mass="10881">MTKKLTKEMEVLENRWMDNRVDCHWSITEEFIVGINEESQLVCEQSRQFMRIFSLRLASQPFHLRQPLSTHNQDALQSNDNELYDDHDVDV</sequence>
<organism evidence="2 3">
    <name type="scientific">Flemingia macrophylla</name>
    <dbReference type="NCBI Taxonomy" id="520843"/>
    <lineage>
        <taxon>Eukaryota</taxon>
        <taxon>Viridiplantae</taxon>
        <taxon>Streptophyta</taxon>
        <taxon>Embryophyta</taxon>
        <taxon>Tracheophyta</taxon>
        <taxon>Spermatophyta</taxon>
        <taxon>Magnoliopsida</taxon>
        <taxon>eudicotyledons</taxon>
        <taxon>Gunneridae</taxon>
        <taxon>Pentapetalae</taxon>
        <taxon>rosids</taxon>
        <taxon>fabids</taxon>
        <taxon>Fabales</taxon>
        <taxon>Fabaceae</taxon>
        <taxon>Papilionoideae</taxon>
        <taxon>50 kb inversion clade</taxon>
        <taxon>NPAAA clade</taxon>
        <taxon>indigoferoid/millettioid clade</taxon>
        <taxon>Phaseoleae</taxon>
        <taxon>Flemingia</taxon>
    </lineage>
</organism>
<comment type="caution">
    <text evidence="2">The sequence shown here is derived from an EMBL/GenBank/DDBJ whole genome shotgun (WGS) entry which is preliminary data.</text>
</comment>
<feature type="region of interest" description="Disordered" evidence="1">
    <location>
        <begin position="68"/>
        <end position="91"/>
    </location>
</feature>
<reference evidence="2 3" key="1">
    <citation type="submission" date="2024-08" db="EMBL/GenBank/DDBJ databases">
        <title>Insights into the chromosomal genome structure of Flemingia macrophylla.</title>
        <authorList>
            <person name="Ding Y."/>
            <person name="Zhao Y."/>
            <person name="Bi W."/>
            <person name="Wu M."/>
            <person name="Zhao G."/>
            <person name="Gong Y."/>
            <person name="Li W."/>
            <person name="Zhang P."/>
        </authorList>
    </citation>
    <scope>NUCLEOTIDE SEQUENCE [LARGE SCALE GENOMIC DNA]</scope>
    <source>
        <strain evidence="2">DYQJB</strain>
        <tissue evidence="2">Leaf</tissue>
    </source>
</reference>
<accession>A0ABD1LSI9</accession>
<name>A0ABD1LSI9_9FABA</name>
<gene>
    <name evidence="2" type="ORF">Fmac_025341</name>
</gene>
<dbReference type="Proteomes" id="UP001603857">
    <property type="component" value="Unassembled WGS sequence"/>
</dbReference>
<dbReference type="AlphaFoldDB" id="A0ABD1LSI9"/>
<evidence type="ECO:0000313" key="3">
    <source>
        <dbReference type="Proteomes" id="UP001603857"/>
    </source>
</evidence>
<protein>
    <submittedName>
        <fullName evidence="2">Uncharacterized protein</fullName>
    </submittedName>
</protein>
<keyword evidence="3" id="KW-1185">Reference proteome</keyword>
<feature type="compositionally biased region" description="Polar residues" evidence="1">
    <location>
        <begin position="68"/>
        <end position="81"/>
    </location>
</feature>